<dbReference type="RefSeq" id="WP_133227173.1">
    <property type="nucleotide sequence ID" value="NZ_SMRT01000003.1"/>
</dbReference>
<sequence>MKNISKTLKSTSLFLIALLTLALLAACGQTAVTAGTKSQGAGDPKQAEAAKPKEKVVVNIGLQGKVSVLHYAREKKIFEDAFAKVGAEVRWSEFQSGPPYFEAMAAGRLDLGSVGGTPVVTGQAADIEFKAVAVYSDGRSSNAIVLPKTSPIKDFKELKGKKLAIAKGSSSYYFLYKLLDMNGMKDTDLKIIQLQPDEARPALETGAIDAWATSEQHVIAAEVQVGAKKLITGEDIKLDAPGFIITRTKFAQEHPELLELFLKTYEQTRIYYVAHLDELTDYFVGTTKLEKEIVKQILQRSAPLLSPITPEFAKAHQTQADFLYETGGVKKKLDTSKVMDNAYIDKALKNLK</sequence>
<dbReference type="EMBL" id="SMRT01000003">
    <property type="protein sequence ID" value="TDF98785.1"/>
    <property type="molecule type" value="Genomic_DNA"/>
</dbReference>
<dbReference type="Pfam" id="PF09084">
    <property type="entry name" value="NMT1"/>
    <property type="match status" value="1"/>
</dbReference>
<gene>
    <name evidence="9" type="ORF">E1757_09710</name>
</gene>
<dbReference type="PANTHER" id="PTHR30024:SF42">
    <property type="entry name" value="ALIPHATIC SULFONATES-BINDING PROTEIN-RELATED"/>
    <property type="match status" value="1"/>
</dbReference>
<dbReference type="FunFam" id="3.40.190.10:FF:000050">
    <property type="entry name" value="Sulfonate ABC transporter substrate-binding protein"/>
    <property type="match status" value="1"/>
</dbReference>
<feature type="chain" id="PRO_5038732608" description="Putative aliphatic sulfonates-binding protein" evidence="7">
    <location>
        <begin position="26"/>
        <end position="352"/>
    </location>
</feature>
<dbReference type="InterPro" id="IPR010067">
    <property type="entry name" value="ABC_SsuA_sub-bd"/>
</dbReference>
<dbReference type="Gene3D" id="3.40.190.10">
    <property type="entry name" value="Periplasmic binding protein-like II"/>
    <property type="match status" value="2"/>
</dbReference>
<proteinExistence type="inferred from homology"/>
<feature type="signal peptide" evidence="7">
    <location>
        <begin position="1"/>
        <end position="25"/>
    </location>
</feature>
<keyword evidence="4 7" id="KW-0732">Signal</keyword>
<comment type="similarity">
    <text evidence="2">Belongs to the bacterial solute-binding protein SsuA/TauA family.</text>
</comment>
<dbReference type="OrthoDB" id="286202at2"/>
<evidence type="ECO:0000259" key="8">
    <source>
        <dbReference type="SMART" id="SM00062"/>
    </source>
</evidence>
<evidence type="ECO:0000256" key="6">
    <source>
        <dbReference type="ARBA" id="ARBA00070228"/>
    </source>
</evidence>
<evidence type="ECO:0000256" key="2">
    <source>
        <dbReference type="ARBA" id="ARBA00010742"/>
    </source>
</evidence>
<evidence type="ECO:0000256" key="1">
    <source>
        <dbReference type="ARBA" id="ARBA00004418"/>
    </source>
</evidence>
<dbReference type="SMART" id="SM00062">
    <property type="entry name" value="PBPb"/>
    <property type="match status" value="1"/>
</dbReference>
<dbReference type="GO" id="GO:0016020">
    <property type="term" value="C:membrane"/>
    <property type="evidence" value="ECO:0007669"/>
    <property type="project" value="InterPro"/>
</dbReference>
<evidence type="ECO:0000256" key="7">
    <source>
        <dbReference type="SAM" id="SignalP"/>
    </source>
</evidence>
<dbReference type="InterPro" id="IPR001638">
    <property type="entry name" value="Solute-binding_3/MltF_N"/>
</dbReference>
<evidence type="ECO:0000313" key="9">
    <source>
        <dbReference type="EMBL" id="TDF98785.1"/>
    </source>
</evidence>
<protein>
    <recommendedName>
        <fullName evidence="6">Putative aliphatic sulfonates-binding protein</fullName>
    </recommendedName>
</protein>
<dbReference type="GO" id="GO:0042597">
    <property type="term" value="C:periplasmic space"/>
    <property type="evidence" value="ECO:0007669"/>
    <property type="project" value="UniProtKB-SubCell"/>
</dbReference>
<feature type="domain" description="Solute-binding protein family 3/N-terminal" evidence="8">
    <location>
        <begin position="57"/>
        <end position="279"/>
    </location>
</feature>
<reference evidence="9 10" key="1">
    <citation type="submission" date="2019-03" db="EMBL/GenBank/DDBJ databases">
        <title>This is whole genome sequence of Paenibacillus sp MS74 strain.</title>
        <authorList>
            <person name="Trinh H.N."/>
        </authorList>
    </citation>
    <scope>NUCLEOTIDE SEQUENCE [LARGE SCALE GENOMIC DNA]</scope>
    <source>
        <strain evidence="9 10">MS74</strain>
    </source>
</reference>
<comment type="caution">
    <text evidence="9">The sequence shown here is derived from an EMBL/GenBank/DDBJ whole genome shotgun (WGS) entry which is preliminary data.</text>
</comment>
<dbReference type="NCBIfam" id="TIGR01728">
    <property type="entry name" value="SsuA_fam"/>
    <property type="match status" value="1"/>
</dbReference>
<evidence type="ECO:0000256" key="3">
    <source>
        <dbReference type="ARBA" id="ARBA00022448"/>
    </source>
</evidence>
<comment type="function">
    <text evidence="5">Part of a binding-protein-dependent transport system for aliphatic sulfonates. Putative binding protein.</text>
</comment>
<organism evidence="9 10">
    <name type="scientific">Paenibacillus piri</name>
    <dbReference type="NCBI Taxonomy" id="2547395"/>
    <lineage>
        <taxon>Bacteria</taxon>
        <taxon>Bacillati</taxon>
        <taxon>Bacillota</taxon>
        <taxon>Bacilli</taxon>
        <taxon>Bacillales</taxon>
        <taxon>Paenibacillaceae</taxon>
        <taxon>Paenibacillus</taxon>
    </lineage>
</organism>
<evidence type="ECO:0000256" key="5">
    <source>
        <dbReference type="ARBA" id="ARBA00055538"/>
    </source>
</evidence>
<dbReference type="PANTHER" id="PTHR30024">
    <property type="entry name" value="ALIPHATIC SULFONATES-BINDING PROTEIN-RELATED"/>
    <property type="match status" value="1"/>
</dbReference>
<accession>A0A4R5KUP1</accession>
<dbReference type="PROSITE" id="PS51257">
    <property type="entry name" value="PROKAR_LIPOPROTEIN"/>
    <property type="match status" value="1"/>
</dbReference>
<comment type="subcellular location">
    <subcellularLocation>
        <location evidence="1">Periplasm</location>
    </subcellularLocation>
</comment>
<dbReference type="GO" id="GO:0042626">
    <property type="term" value="F:ATPase-coupled transmembrane transporter activity"/>
    <property type="evidence" value="ECO:0007669"/>
    <property type="project" value="InterPro"/>
</dbReference>
<dbReference type="SUPFAM" id="SSF53850">
    <property type="entry name" value="Periplasmic binding protein-like II"/>
    <property type="match status" value="1"/>
</dbReference>
<dbReference type="InterPro" id="IPR015168">
    <property type="entry name" value="SsuA/THI5"/>
</dbReference>
<evidence type="ECO:0000313" key="10">
    <source>
        <dbReference type="Proteomes" id="UP000295636"/>
    </source>
</evidence>
<name>A0A4R5KUP1_9BACL</name>
<keyword evidence="3" id="KW-0813">Transport</keyword>
<dbReference type="AlphaFoldDB" id="A0A4R5KUP1"/>
<keyword evidence="10" id="KW-1185">Reference proteome</keyword>
<dbReference type="Proteomes" id="UP000295636">
    <property type="component" value="Unassembled WGS sequence"/>
</dbReference>
<evidence type="ECO:0000256" key="4">
    <source>
        <dbReference type="ARBA" id="ARBA00022729"/>
    </source>
</evidence>